<evidence type="ECO:0008006" key="6">
    <source>
        <dbReference type="Google" id="ProtNLM"/>
    </source>
</evidence>
<dbReference type="SUPFAM" id="SSF103378">
    <property type="entry name" value="2-methylcitrate dehydratase PrpD"/>
    <property type="match status" value="1"/>
</dbReference>
<dbReference type="Gene3D" id="1.10.4100.10">
    <property type="entry name" value="2-methylcitrate dehydratase PrpD"/>
    <property type="match status" value="1"/>
</dbReference>
<protein>
    <recommendedName>
        <fullName evidence="6">MmgE/PrpD family protein</fullName>
    </recommendedName>
</protein>
<dbReference type="InterPro" id="IPR045336">
    <property type="entry name" value="MmgE_PrpD_N"/>
</dbReference>
<evidence type="ECO:0000259" key="3">
    <source>
        <dbReference type="Pfam" id="PF19305"/>
    </source>
</evidence>
<dbReference type="InterPro" id="IPR042188">
    <property type="entry name" value="MmgE/PrpD_sf_2"/>
</dbReference>
<name>A0ABM7Y3S2_9PROT</name>
<dbReference type="Gene3D" id="3.30.1330.120">
    <property type="entry name" value="2-methylcitrate dehydratase PrpD"/>
    <property type="match status" value="1"/>
</dbReference>
<keyword evidence="5" id="KW-1185">Reference proteome</keyword>
<evidence type="ECO:0000313" key="5">
    <source>
        <dbReference type="Proteomes" id="UP000831327"/>
    </source>
</evidence>
<accession>A0ABM7Y3S2</accession>
<dbReference type="InterPro" id="IPR042183">
    <property type="entry name" value="MmgE/PrpD_sf_1"/>
</dbReference>
<gene>
    <name evidence="4" type="primary">yxeQ</name>
    <name evidence="4" type="ORF">Rmf_23980</name>
</gene>
<dbReference type="Pfam" id="PF19305">
    <property type="entry name" value="MmgE_PrpD_C"/>
    <property type="match status" value="1"/>
</dbReference>
<dbReference type="InterPro" id="IPR005656">
    <property type="entry name" value="MmgE_PrpD"/>
</dbReference>
<organism evidence="4 5">
    <name type="scientific">Roseomonas fluvialis</name>
    <dbReference type="NCBI Taxonomy" id="1750527"/>
    <lineage>
        <taxon>Bacteria</taxon>
        <taxon>Pseudomonadati</taxon>
        <taxon>Pseudomonadota</taxon>
        <taxon>Alphaproteobacteria</taxon>
        <taxon>Acetobacterales</taxon>
        <taxon>Roseomonadaceae</taxon>
        <taxon>Roseomonas</taxon>
    </lineage>
</organism>
<proteinExistence type="inferred from homology"/>
<dbReference type="Pfam" id="PF03972">
    <property type="entry name" value="MmgE_PrpD_N"/>
    <property type="match status" value="1"/>
</dbReference>
<dbReference type="InterPro" id="IPR036148">
    <property type="entry name" value="MmgE/PrpD_sf"/>
</dbReference>
<feature type="domain" description="MmgE/PrpD C-terminal" evidence="3">
    <location>
        <begin position="267"/>
        <end position="419"/>
    </location>
</feature>
<sequence>MDTTAETRLIRHLVETPDSAIPASALAAARRFMVDALAVGLAGSAHPAQPGMIAAAGRWGGGEEASVWGEAIALPAPQAAFVNAFQAHALEFDAIHEAAVVHAMTPVLAAALAEAERAGGVSGTRLLGAVVLGLDLACTIGAAARGAMRFFRPATAGMFGAYGAVARLRGLDAATAAAGAGLLLGQIPGTMQAHHEGSVALAVQMGFAAAAGFRAADLAQAGLAGPAAWLTGPSGFLAMTEPEHDIAPGLAALGRDWQVERLSHKPFPSGRLTHPAIDGVQRILAQGAVETARVYEVRLLLPPLAMRLVGRPLVPGLTANYARLCLPYVVATTLRFGTVGLQDFTAPRLVDADTLALAAHVAMLPDGSTDQNAVVPQVVEIAMADGALHRAEVQATIGSPENPLSDAAQRAKAEACAAAARHPMPPARLYEMARLVERLASLPDAAVLGRALRTA</sequence>
<reference evidence="4 5" key="1">
    <citation type="journal article" date="2016" name="Microbes Environ.">
        <title>Phylogenetically diverse aerobic anoxygenic phototrophic bacteria isolated from epilithic biofilms in Tama river, Japan.</title>
        <authorList>
            <person name="Hirose S."/>
            <person name="Matsuura K."/>
            <person name="Haruta S."/>
        </authorList>
    </citation>
    <scope>NUCLEOTIDE SEQUENCE [LARGE SCALE GENOMIC DNA]</scope>
    <source>
        <strain evidence="4 5">S08</strain>
    </source>
</reference>
<dbReference type="EMBL" id="AP025637">
    <property type="protein sequence ID" value="BDG72469.1"/>
    <property type="molecule type" value="Genomic_DNA"/>
</dbReference>
<evidence type="ECO:0000313" key="4">
    <source>
        <dbReference type="EMBL" id="BDG72469.1"/>
    </source>
</evidence>
<comment type="similarity">
    <text evidence="1">Belongs to the PrpD family.</text>
</comment>
<dbReference type="Proteomes" id="UP000831327">
    <property type="component" value="Chromosome"/>
</dbReference>
<dbReference type="InterPro" id="IPR045337">
    <property type="entry name" value="MmgE_PrpD_C"/>
</dbReference>
<dbReference type="RefSeq" id="WP_244459671.1">
    <property type="nucleotide sequence ID" value="NZ_AP025637.1"/>
</dbReference>
<evidence type="ECO:0000259" key="2">
    <source>
        <dbReference type="Pfam" id="PF03972"/>
    </source>
</evidence>
<dbReference type="PANTHER" id="PTHR16943:SF8">
    <property type="entry name" value="2-METHYLCITRATE DEHYDRATASE"/>
    <property type="match status" value="1"/>
</dbReference>
<dbReference type="PANTHER" id="PTHR16943">
    <property type="entry name" value="2-METHYLCITRATE DEHYDRATASE-RELATED"/>
    <property type="match status" value="1"/>
</dbReference>
<evidence type="ECO:0000256" key="1">
    <source>
        <dbReference type="ARBA" id="ARBA00006174"/>
    </source>
</evidence>
<feature type="domain" description="MmgE/PrpD N-terminal" evidence="2">
    <location>
        <begin position="13"/>
        <end position="245"/>
    </location>
</feature>